<name>A0A0P4VUX3_9HEMI</name>
<proteinExistence type="evidence at transcript level"/>
<evidence type="ECO:0000259" key="2">
    <source>
        <dbReference type="Pfam" id="PF19031"/>
    </source>
</evidence>
<dbReference type="InterPro" id="IPR043989">
    <property type="entry name" value="CCZ1/INTU/HSP4_longin_3"/>
</dbReference>
<organism evidence="5">
    <name type="scientific">Rhodnius neglectus</name>
    <dbReference type="NCBI Taxonomy" id="72488"/>
    <lineage>
        <taxon>Eukaryota</taxon>
        <taxon>Metazoa</taxon>
        <taxon>Ecdysozoa</taxon>
        <taxon>Arthropoda</taxon>
        <taxon>Hexapoda</taxon>
        <taxon>Insecta</taxon>
        <taxon>Pterygota</taxon>
        <taxon>Neoptera</taxon>
        <taxon>Paraneoptera</taxon>
        <taxon>Hemiptera</taxon>
        <taxon>Heteroptera</taxon>
        <taxon>Panheteroptera</taxon>
        <taxon>Cimicomorpha</taxon>
        <taxon>Reduviidae</taxon>
        <taxon>Triatominae</taxon>
        <taxon>Rhodnius</taxon>
    </lineage>
</organism>
<dbReference type="PANTHER" id="PTHR13056:SF0">
    <property type="entry name" value="VACUOLAR FUSION PROTEIN CCZ1 HOMOLOG-RELATED"/>
    <property type="match status" value="1"/>
</dbReference>
<dbReference type="EMBL" id="GDKW01000221">
    <property type="protein sequence ID" value="JAI56374.1"/>
    <property type="molecule type" value="mRNA"/>
</dbReference>
<dbReference type="Pfam" id="PF19032">
    <property type="entry name" value="Intu_longin_2"/>
    <property type="match status" value="1"/>
</dbReference>
<evidence type="ECO:0000259" key="4">
    <source>
        <dbReference type="Pfam" id="PF19033"/>
    </source>
</evidence>
<dbReference type="InterPro" id="IPR013176">
    <property type="entry name" value="Ccz1"/>
</dbReference>
<reference evidence="5" key="1">
    <citation type="journal article" date="2016" name="PLoS Negl. Trop. Dis.">
        <title>A Deep Insight into the Sialome of Rhodnius neglectus, a Vector of Chagas Disease.</title>
        <authorList>
            <person name="Santiago P.B."/>
            <person name="Assumpcao T.C."/>
            <person name="Araujo C.N."/>
            <person name="Bastos I.M."/>
            <person name="Neves D."/>
            <person name="Silva I.G."/>
            <person name="Charneau S."/>
            <person name="Queiroz R.M."/>
            <person name="Raiol T."/>
            <person name="Oliveira J.V."/>
            <person name="Sousa M.V."/>
            <person name="Calvo E."/>
            <person name="Ribeiro J.M."/>
            <person name="Santana J.M."/>
        </authorList>
    </citation>
    <scope>NUCLEOTIDE SEQUENCE</scope>
    <source>
        <tissue evidence="5">Salivary glands</tissue>
    </source>
</reference>
<dbReference type="Pfam" id="PF19033">
    <property type="entry name" value="Intu_longin_3"/>
    <property type="match status" value="1"/>
</dbReference>
<protein>
    <submittedName>
        <fullName evidence="5">Putative myrosinase</fullName>
    </submittedName>
</protein>
<dbReference type="AlphaFoldDB" id="A0A0P4VUX3"/>
<evidence type="ECO:0000256" key="1">
    <source>
        <dbReference type="ARBA" id="ARBA00005352"/>
    </source>
</evidence>
<dbReference type="Pfam" id="PF19031">
    <property type="entry name" value="Intu_longin_1"/>
    <property type="match status" value="1"/>
</dbReference>
<sequence>SHTADITLKNFFVYNVTFGQNEGQEEEKIMYFYPRETVIDVKMKEVGLSEAIIKFTETFSTDLCEALQTKKTRKLFLQPEPNFWIVMTITVPTGWDALEGTEYRGNEVQLPIYEAVLRQAYLTSKLFIGPYQTAIEKHGPDFLKMKLDMFFTRYLLSVRLKENDIIGLFQGVRFLPLDKPTFLHSQCFINSVEAKFPIVDYVMLFFNDELIWSGVGAEDAQIIYRYLISSLLPTYLKATKSISALSLSRPLPAVNRFVTGPDTLNDKVYTDQVPKVYISSVMTPGHYHLVVYRLQQLTIALLIPSDQILKLEFYRNLDSFLAPRMEKISKEIHSYRDLQHQISSSNCSSDESMDTRYVYFNSLNLATKSTLNEKKFPAQGPIAKDLLNILVTMHQNQKRLVEEGITSGEHIVKTKTDHWVVGRMSNNRHFYITLERKKTNLVEVSEEVKKICEKQLKSIFFHL</sequence>
<accession>A0A0P4VUX3</accession>
<dbReference type="GO" id="GO:0035658">
    <property type="term" value="C:Mon1-Ccz1 complex"/>
    <property type="evidence" value="ECO:0007669"/>
    <property type="project" value="InterPro"/>
</dbReference>
<evidence type="ECO:0000259" key="3">
    <source>
        <dbReference type="Pfam" id="PF19032"/>
    </source>
</evidence>
<dbReference type="GO" id="GO:0016192">
    <property type="term" value="P:vesicle-mediated transport"/>
    <property type="evidence" value="ECO:0007669"/>
    <property type="project" value="InterPro"/>
</dbReference>
<dbReference type="PANTHER" id="PTHR13056">
    <property type="entry name" value="VACUOLAR FUSION PROTEIN CCZ1 HOMOLOG-RELATED"/>
    <property type="match status" value="1"/>
</dbReference>
<evidence type="ECO:0000313" key="5">
    <source>
        <dbReference type="EMBL" id="JAI56374.1"/>
    </source>
</evidence>
<feature type="domain" description="CCZ1/INTU/HSP4 first Longin" evidence="2">
    <location>
        <begin position="8"/>
        <end position="129"/>
    </location>
</feature>
<dbReference type="InterPro" id="IPR043987">
    <property type="entry name" value="CCZ1/INTU/HSP4_longin_1"/>
</dbReference>
<feature type="domain" description="CCZ1/INTU second Longin" evidence="3">
    <location>
        <begin position="199"/>
        <end position="321"/>
    </location>
</feature>
<feature type="non-terminal residue" evidence="5">
    <location>
        <position position="1"/>
    </location>
</feature>
<comment type="similarity">
    <text evidence="1">Belongs to the CCZ1 family.</text>
</comment>
<feature type="domain" description="CCZ1/INTU/HPS4 third Longin" evidence="4">
    <location>
        <begin position="352"/>
        <end position="451"/>
    </location>
</feature>
<dbReference type="InterPro" id="IPR043988">
    <property type="entry name" value="CCZ1/INTU_longin_2"/>
</dbReference>